<gene>
    <name evidence="1" type="ORF">NM688_g7001</name>
</gene>
<evidence type="ECO:0000313" key="2">
    <source>
        <dbReference type="Proteomes" id="UP001148662"/>
    </source>
</evidence>
<reference evidence="1" key="1">
    <citation type="submission" date="2022-07" db="EMBL/GenBank/DDBJ databases">
        <title>Genome Sequence of Phlebia brevispora.</title>
        <authorList>
            <person name="Buettner E."/>
        </authorList>
    </citation>
    <scope>NUCLEOTIDE SEQUENCE</scope>
    <source>
        <strain evidence="1">MPL23</strain>
    </source>
</reference>
<organism evidence="1 2">
    <name type="scientific">Phlebia brevispora</name>
    <dbReference type="NCBI Taxonomy" id="194682"/>
    <lineage>
        <taxon>Eukaryota</taxon>
        <taxon>Fungi</taxon>
        <taxon>Dikarya</taxon>
        <taxon>Basidiomycota</taxon>
        <taxon>Agaricomycotina</taxon>
        <taxon>Agaricomycetes</taxon>
        <taxon>Polyporales</taxon>
        <taxon>Meruliaceae</taxon>
        <taxon>Phlebia</taxon>
    </lineage>
</organism>
<dbReference type="EMBL" id="JANHOG010001549">
    <property type="protein sequence ID" value="KAJ3535273.1"/>
    <property type="molecule type" value="Genomic_DNA"/>
</dbReference>
<evidence type="ECO:0000313" key="1">
    <source>
        <dbReference type="EMBL" id="KAJ3535273.1"/>
    </source>
</evidence>
<accession>A0ACC1SA13</accession>
<sequence length="139" mass="14088">MFVRTASAFLCILFAFATLAAAIPKNRRWDTTSATPIPATTTVTVTAAAPTVTVTVDQCNTGSVQCCNVVTQAGSPLGNLLLGLLGIVVSDLDVLLGADCTPLSIGEVLGGATCSATPVCCEDNSVDTLISIGCIVIIL</sequence>
<protein>
    <submittedName>
        <fullName evidence="1">Uncharacterized protein</fullName>
    </submittedName>
</protein>
<proteinExistence type="predicted"/>
<comment type="caution">
    <text evidence="1">The sequence shown here is derived from an EMBL/GenBank/DDBJ whole genome shotgun (WGS) entry which is preliminary data.</text>
</comment>
<keyword evidence="2" id="KW-1185">Reference proteome</keyword>
<dbReference type="Proteomes" id="UP001148662">
    <property type="component" value="Unassembled WGS sequence"/>
</dbReference>
<name>A0ACC1SA13_9APHY</name>